<dbReference type="EMBL" id="JAPFFK010000008">
    <property type="protein sequence ID" value="KAJ6749088.1"/>
    <property type="molecule type" value="Genomic_DNA"/>
</dbReference>
<feature type="compositionally biased region" description="Basic and acidic residues" evidence="1">
    <location>
        <begin position="1"/>
        <end position="10"/>
    </location>
</feature>
<dbReference type="Pfam" id="PF04759">
    <property type="entry name" value="DUF617"/>
    <property type="match status" value="1"/>
</dbReference>
<evidence type="ECO:0000313" key="2">
    <source>
        <dbReference type="EMBL" id="KAJ6749088.1"/>
    </source>
</evidence>
<gene>
    <name evidence="2" type="ORF">OIU79_030064</name>
</gene>
<feature type="region of interest" description="Disordered" evidence="1">
    <location>
        <begin position="1"/>
        <end position="52"/>
    </location>
</feature>
<organism evidence="2 3">
    <name type="scientific">Salix purpurea</name>
    <name type="common">Purple osier willow</name>
    <dbReference type="NCBI Taxonomy" id="77065"/>
    <lineage>
        <taxon>Eukaryota</taxon>
        <taxon>Viridiplantae</taxon>
        <taxon>Streptophyta</taxon>
        <taxon>Embryophyta</taxon>
        <taxon>Tracheophyta</taxon>
        <taxon>Spermatophyta</taxon>
        <taxon>Magnoliopsida</taxon>
        <taxon>eudicotyledons</taxon>
        <taxon>Gunneridae</taxon>
        <taxon>Pentapetalae</taxon>
        <taxon>rosids</taxon>
        <taxon>fabids</taxon>
        <taxon>Malpighiales</taxon>
        <taxon>Salicaceae</taxon>
        <taxon>Saliceae</taxon>
        <taxon>Salix</taxon>
    </lineage>
</organism>
<name>A0A9Q0VIN1_SALPP</name>
<dbReference type="PANTHER" id="PTHR31696">
    <property type="entry name" value="PROTEIN MIZU-KUSSEI 1"/>
    <property type="match status" value="1"/>
</dbReference>
<evidence type="ECO:0000313" key="3">
    <source>
        <dbReference type="Proteomes" id="UP001151532"/>
    </source>
</evidence>
<comment type="caution">
    <text evidence="2">The sequence shown here is derived from an EMBL/GenBank/DDBJ whole genome shotgun (WGS) entry which is preliminary data.</text>
</comment>
<dbReference type="AlphaFoldDB" id="A0A9Q0VIN1"/>
<proteinExistence type="predicted"/>
<dbReference type="OrthoDB" id="1859415at2759"/>
<evidence type="ECO:0000256" key="1">
    <source>
        <dbReference type="SAM" id="MobiDB-lite"/>
    </source>
</evidence>
<feature type="compositionally biased region" description="Basic and acidic residues" evidence="1">
    <location>
        <begin position="35"/>
        <end position="45"/>
    </location>
</feature>
<reference evidence="2" key="1">
    <citation type="submission" date="2022-11" db="EMBL/GenBank/DDBJ databases">
        <authorList>
            <person name="Hyden B.L."/>
            <person name="Feng K."/>
            <person name="Yates T."/>
            <person name="Jawdy S."/>
            <person name="Smart L.B."/>
            <person name="Muchero W."/>
        </authorList>
    </citation>
    <scope>NUCLEOTIDE SEQUENCE</scope>
    <source>
        <tissue evidence="2">Shoot tip</tissue>
    </source>
</reference>
<dbReference type="InterPro" id="IPR006460">
    <property type="entry name" value="MIZ1-like_pln"/>
</dbReference>
<dbReference type="PANTHER" id="PTHR31696:SF23">
    <property type="entry name" value="PROTEIN MIZU-KUSSEI 1"/>
    <property type="match status" value="1"/>
</dbReference>
<sequence length="139" mass="15202">MARTSEDSSKRHFHWTNKVGNEDDEVPSFKSSSNPKEEDKNENVKSHVAMPTPKKKLPAVAVARLRSVLAALGRNRSSLPLGLGSRVVGTLFGYRRGHVHFAFQRDPSSPPTFLIELATPISGLVREMASGTSQNCTGM</sequence>
<dbReference type="GO" id="GO:0010274">
    <property type="term" value="P:hydrotropism"/>
    <property type="evidence" value="ECO:0007669"/>
    <property type="project" value="InterPro"/>
</dbReference>
<dbReference type="Proteomes" id="UP001151532">
    <property type="component" value="Chromosome 12"/>
</dbReference>
<protein>
    <submittedName>
        <fullName evidence="2">DUF617 FAMILY PROTEIN</fullName>
    </submittedName>
</protein>
<keyword evidence="3" id="KW-1185">Reference proteome</keyword>
<accession>A0A9Q0VIN1</accession>
<reference evidence="2" key="2">
    <citation type="journal article" date="2023" name="Int. J. Mol. Sci.">
        <title>De Novo Assembly and Annotation of 11 Diverse Shrub Willow (Salix) Genomes Reveals Novel Gene Organization in Sex-Linked Regions.</title>
        <authorList>
            <person name="Hyden B."/>
            <person name="Feng K."/>
            <person name="Yates T.B."/>
            <person name="Jawdy S."/>
            <person name="Cereghino C."/>
            <person name="Smart L.B."/>
            <person name="Muchero W."/>
        </authorList>
    </citation>
    <scope>NUCLEOTIDE SEQUENCE</scope>
    <source>
        <tissue evidence="2">Shoot tip</tissue>
    </source>
</reference>